<keyword evidence="2" id="KW-1185">Reference proteome</keyword>
<reference evidence="1 2" key="1">
    <citation type="journal article" date="2015" name="BMC Genomics">
        <title>Gene expression during zombie ant biting behavior reflects the complexity underlying fungal parasitic behavioral manipulation.</title>
        <authorList>
            <person name="de Bekker C."/>
            <person name="Ohm R.A."/>
            <person name="Loreto R.G."/>
            <person name="Sebastian A."/>
            <person name="Albert I."/>
            <person name="Merrow M."/>
            <person name="Brachmann A."/>
            <person name="Hughes D.P."/>
        </authorList>
    </citation>
    <scope>NUCLEOTIDE SEQUENCE [LARGE SCALE GENOMIC DNA]</scope>
    <source>
        <strain evidence="1 2">SC16a</strain>
    </source>
</reference>
<dbReference type="Proteomes" id="UP000037136">
    <property type="component" value="Unassembled WGS sequence"/>
</dbReference>
<protein>
    <submittedName>
        <fullName evidence="1">Uncharacterized protein</fullName>
    </submittedName>
</protein>
<dbReference type="OrthoDB" id="4928109at2759"/>
<proteinExistence type="predicted"/>
<dbReference type="EMBL" id="LAZP02000784">
    <property type="protein sequence ID" value="PFH55743.1"/>
    <property type="molecule type" value="Genomic_DNA"/>
</dbReference>
<name>A0A2A9P4D5_OPHUN</name>
<evidence type="ECO:0000313" key="2">
    <source>
        <dbReference type="Proteomes" id="UP000037136"/>
    </source>
</evidence>
<sequence>MFPTRLGHLRGGVPSSPPPRWRMASRWFILPFIAASSLVAAKMYVEGASERRRQVAEDEAAEQRRRNESLMDVYGDRSSLQALEEAVKFYEKRGP</sequence>
<dbReference type="AlphaFoldDB" id="A0A2A9P4D5"/>
<evidence type="ECO:0000313" key="1">
    <source>
        <dbReference type="EMBL" id="PFH55743.1"/>
    </source>
</evidence>
<organism evidence="1 2">
    <name type="scientific">Ophiocordyceps unilateralis</name>
    <name type="common">Zombie-ant fungus</name>
    <name type="synonym">Torrubia unilateralis</name>
    <dbReference type="NCBI Taxonomy" id="268505"/>
    <lineage>
        <taxon>Eukaryota</taxon>
        <taxon>Fungi</taxon>
        <taxon>Dikarya</taxon>
        <taxon>Ascomycota</taxon>
        <taxon>Pezizomycotina</taxon>
        <taxon>Sordariomycetes</taxon>
        <taxon>Hypocreomycetidae</taxon>
        <taxon>Hypocreales</taxon>
        <taxon>Ophiocordycipitaceae</taxon>
        <taxon>Ophiocordyceps</taxon>
    </lineage>
</organism>
<comment type="caution">
    <text evidence="1">The sequence shown here is derived from an EMBL/GenBank/DDBJ whole genome shotgun (WGS) entry which is preliminary data.</text>
</comment>
<reference evidence="1 2" key="2">
    <citation type="journal article" date="2017" name="Sci. Rep.">
        <title>Ant-infecting Ophiocordyceps genomes reveal a high diversity of potential behavioral manipulation genes and a possible major role for enterotoxins.</title>
        <authorList>
            <person name="de Bekker C."/>
            <person name="Ohm R.A."/>
            <person name="Evans H.C."/>
            <person name="Brachmann A."/>
            <person name="Hughes D.P."/>
        </authorList>
    </citation>
    <scope>NUCLEOTIDE SEQUENCE [LARGE SCALE GENOMIC DNA]</scope>
    <source>
        <strain evidence="1 2">SC16a</strain>
    </source>
</reference>
<gene>
    <name evidence="1" type="ORF">XA68_17691</name>
</gene>
<dbReference type="STRING" id="268505.A0A2A9P4D5"/>
<accession>A0A2A9P4D5</accession>